<feature type="region of interest" description="Disordered" evidence="7">
    <location>
        <begin position="831"/>
        <end position="854"/>
    </location>
</feature>
<keyword evidence="10" id="KW-1185">Reference proteome</keyword>
<feature type="region of interest" description="Disordered" evidence="7">
    <location>
        <begin position="239"/>
        <end position="278"/>
    </location>
</feature>
<accession>A0AAN7WNZ8</accession>
<dbReference type="GO" id="GO:0033962">
    <property type="term" value="P:P-body assembly"/>
    <property type="evidence" value="ECO:0007669"/>
    <property type="project" value="TreeGrafter"/>
</dbReference>
<evidence type="ECO:0000256" key="2">
    <source>
        <dbReference type="ARBA" id="ARBA00004201"/>
    </source>
</evidence>
<dbReference type="InterPro" id="IPR019167">
    <property type="entry name" value="PAT1_dom"/>
</dbReference>
<feature type="compositionally biased region" description="Basic and acidic residues" evidence="7">
    <location>
        <begin position="496"/>
        <end position="506"/>
    </location>
</feature>
<feature type="compositionally biased region" description="Low complexity" evidence="7">
    <location>
        <begin position="239"/>
        <end position="253"/>
    </location>
</feature>
<dbReference type="GO" id="GO:0000290">
    <property type="term" value="P:deadenylation-dependent decapping of nuclear-transcribed mRNA"/>
    <property type="evidence" value="ECO:0007669"/>
    <property type="project" value="InterPro"/>
</dbReference>
<sequence length="956" mass="106974">MSFFGFDTTLPSHNKAQQNAHSSVTSNDNNNEILDFDDTYKGYGEYEEEEGDYLNAETFGGDVEIGTDFDFGHSNQSEPIVNTNRKSYVQAATSGFGNGSNKQTLPNTGSIATVNLDVSVDLKPMESLWGGSDASFTGATTNAATNTTTNAATNTTTNAPHVLSMEEIERQQRQFQQFNNGHPPHQGPPYMPPQGFMPPPQLPPQQQNQNAGQFNQPAFVPQLYPNMYHPNQYYQQPLAQNPQSHQQQQHHLSMPPPINVNPISLSSPNEQQQQSVVSASIPTNVTSSSTPTNSATISTSTAIPLSSPMLETDLHKTPLSHTASPMVSDHPELNMSVNAIPTPPIHAPVMVSSHSPAPTHQQQPPQQQQQQQQQSQGRSSQRREPLTPEEQKRLQIRHAKVEKILRHAGLMTPRDKDFITRYQLSQIVSDDPYNEDFYFQVYKIIQRGGVVGESNKGLIARAYLEHSGHRLGGRYKRADIALQRMQSQVEKAVTVAKERPQKKNDDSLNSGNGSGRDGVLGKVSTSLNSKAPRRQLTLPLTTSRSGSNLADEDINSPGQLRRNSSIGGALQEVTESLDNVDLNAKTRARRRSSYALSSIDQNFVLTRSGGRKFVLSLIESVYKEVLELEANLRSGKEINNKELWSALHVDDEFYEVSPFISMLSFDKGVKIMPRIFNFLDKEQKLKLLQTFFSELSHLNIIIISSYRTNPEPNESQLKKIDLFQTVFLKIIVSFLSNSSNFIEIMSLLLHLIKNNNVAFISTSKIGLNLITVLISRAALIRQDSNRSSVLSTPEISTWNEIYDKLFTALESKISNIFPPKEYIDKINQLSSQSANDNNNTNHTNINNKNNNSQSSPMTHYYDQAYIWQFLASLALSGKLNHQRIIIDEVRDEIFGTINQAELLKEQLQQKLAMDGNQNTAVSDEIMYRREKLYQDLNLFLNVMGLVSRDGEITELK</sequence>
<reference evidence="10" key="1">
    <citation type="submission" date="2023-07" db="EMBL/GenBank/DDBJ databases">
        <title>A draft genome of Kazachstania heterogenica Y-27499.</title>
        <authorList>
            <person name="Donic C."/>
            <person name="Kralova J.S."/>
            <person name="Fidel L."/>
            <person name="Ben-Dor S."/>
            <person name="Jung S."/>
        </authorList>
    </citation>
    <scope>NUCLEOTIDE SEQUENCE [LARGE SCALE GENOMIC DNA]</scope>
    <source>
        <strain evidence="10">Y27499</strain>
    </source>
</reference>
<evidence type="ECO:0000313" key="10">
    <source>
        <dbReference type="Proteomes" id="UP001306508"/>
    </source>
</evidence>
<feature type="domain" description="mRNA decay factor PAT1" evidence="8">
    <location>
        <begin position="1"/>
        <end position="909"/>
    </location>
</feature>
<dbReference type="GO" id="GO:0003723">
    <property type="term" value="F:RNA binding"/>
    <property type="evidence" value="ECO:0007669"/>
    <property type="project" value="UniProtKB-KW"/>
</dbReference>
<name>A0AAN7WNZ8_9SACH</name>
<comment type="subcellular location">
    <subcellularLocation>
        <location evidence="2">Cytoplasm</location>
        <location evidence="2">P-body</location>
    </subcellularLocation>
    <subcellularLocation>
        <location evidence="1">Nucleus</location>
    </subcellularLocation>
</comment>
<evidence type="ECO:0000256" key="6">
    <source>
        <dbReference type="ARBA" id="ARBA00023242"/>
    </source>
</evidence>
<dbReference type="GO" id="GO:0005634">
    <property type="term" value="C:nucleus"/>
    <property type="evidence" value="ECO:0007669"/>
    <property type="project" value="UniProtKB-SubCell"/>
</dbReference>
<dbReference type="PANTHER" id="PTHR21551">
    <property type="entry name" value="TOPOISOMERASE II-ASSOCIATED PROTEIN PAT1"/>
    <property type="match status" value="1"/>
</dbReference>
<feature type="compositionally biased region" description="Low complexity" evidence="7">
    <location>
        <begin position="361"/>
        <end position="379"/>
    </location>
</feature>
<comment type="caution">
    <text evidence="9">The sequence shown here is derived from an EMBL/GenBank/DDBJ whole genome shotgun (WGS) entry which is preliminary data.</text>
</comment>
<keyword evidence="5" id="KW-0694">RNA-binding</keyword>
<proteinExistence type="inferred from homology"/>
<dbReference type="Pfam" id="PF09770">
    <property type="entry name" value="PAT1"/>
    <property type="match status" value="1"/>
</dbReference>
<evidence type="ECO:0000256" key="3">
    <source>
        <dbReference type="ARBA" id="ARBA00009138"/>
    </source>
</evidence>
<keyword evidence="4" id="KW-0963">Cytoplasm</keyword>
<feature type="compositionally biased region" description="Polar residues" evidence="7">
    <location>
        <begin position="261"/>
        <end position="278"/>
    </location>
</feature>
<keyword evidence="6" id="KW-0539">Nucleus</keyword>
<dbReference type="PANTHER" id="PTHR21551:SF0">
    <property type="entry name" value="PROTEIN ASSOCIATED WITH TOPO II RELATED-1, ISOFORM A"/>
    <property type="match status" value="1"/>
</dbReference>
<feature type="region of interest" description="Disordered" evidence="7">
    <location>
        <begin position="337"/>
        <end position="395"/>
    </location>
</feature>
<evidence type="ECO:0000256" key="4">
    <source>
        <dbReference type="ARBA" id="ARBA00022490"/>
    </source>
</evidence>
<dbReference type="Proteomes" id="UP001306508">
    <property type="component" value="Unassembled WGS sequence"/>
</dbReference>
<organism evidence="9 10">
    <name type="scientific">Arxiozyma heterogenica</name>
    <dbReference type="NCBI Taxonomy" id="278026"/>
    <lineage>
        <taxon>Eukaryota</taxon>
        <taxon>Fungi</taxon>
        <taxon>Dikarya</taxon>
        <taxon>Ascomycota</taxon>
        <taxon>Saccharomycotina</taxon>
        <taxon>Saccharomycetes</taxon>
        <taxon>Saccharomycetales</taxon>
        <taxon>Saccharomycetaceae</taxon>
        <taxon>Arxiozyma</taxon>
    </lineage>
</organism>
<evidence type="ECO:0000256" key="1">
    <source>
        <dbReference type="ARBA" id="ARBA00004123"/>
    </source>
</evidence>
<feature type="compositionally biased region" description="Basic and acidic residues" evidence="7">
    <location>
        <begin position="381"/>
        <end position="395"/>
    </location>
</feature>
<evidence type="ECO:0000259" key="8">
    <source>
        <dbReference type="Pfam" id="PF09770"/>
    </source>
</evidence>
<dbReference type="EMBL" id="JAWIZZ010000031">
    <property type="protein sequence ID" value="KAK5781765.1"/>
    <property type="molecule type" value="Genomic_DNA"/>
</dbReference>
<feature type="region of interest" description="Disordered" evidence="7">
    <location>
        <begin position="178"/>
        <end position="212"/>
    </location>
</feature>
<gene>
    <name evidence="9" type="ORF">RI543_000951</name>
</gene>
<dbReference type="InterPro" id="IPR039900">
    <property type="entry name" value="Pat1-like"/>
</dbReference>
<dbReference type="GO" id="GO:0000932">
    <property type="term" value="C:P-body"/>
    <property type="evidence" value="ECO:0007669"/>
    <property type="project" value="UniProtKB-SubCell"/>
</dbReference>
<comment type="similarity">
    <text evidence="3">Belongs to the PAT1 family.</text>
</comment>
<feature type="region of interest" description="Disordered" evidence="7">
    <location>
        <begin position="1"/>
        <end position="33"/>
    </location>
</feature>
<feature type="region of interest" description="Disordered" evidence="7">
    <location>
        <begin position="491"/>
        <end position="563"/>
    </location>
</feature>
<dbReference type="AlphaFoldDB" id="A0AAN7WNZ8"/>
<protein>
    <recommendedName>
        <fullName evidence="8">mRNA decay factor PAT1 domain-containing protein</fullName>
    </recommendedName>
</protein>
<evidence type="ECO:0000256" key="5">
    <source>
        <dbReference type="ARBA" id="ARBA00022884"/>
    </source>
</evidence>
<evidence type="ECO:0000256" key="7">
    <source>
        <dbReference type="SAM" id="MobiDB-lite"/>
    </source>
</evidence>
<evidence type="ECO:0000313" key="9">
    <source>
        <dbReference type="EMBL" id="KAK5781765.1"/>
    </source>
</evidence>
<feature type="compositionally biased region" description="Pro residues" evidence="7">
    <location>
        <begin position="185"/>
        <end position="203"/>
    </location>
</feature>
<feature type="compositionally biased region" description="Polar residues" evidence="7">
    <location>
        <begin position="9"/>
        <end position="32"/>
    </location>
</feature>
<feature type="compositionally biased region" description="Polar residues" evidence="7">
    <location>
        <begin position="538"/>
        <end position="548"/>
    </location>
</feature>